<dbReference type="AlphaFoldDB" id="A0A2H1FG99"/>
<evidence type="ECO:0000313" key="8">
    <source>
        <dbReference type="Proteomes" id="UP000230607"/>
    </source>
</evidence>
<dbReference type="InterPro" id="IPR006137">
    <property type="entry name" value="NADH_UbQ_OxRdtase-like_20kDa"/>
</dbReference>
<dbReference type="GO" id="GO:0008137">
    <property type="term" value="F:NADH dehydrogenase (ubiquinone) activity"/>
    <property type="evidence" value="ECO:0007669"/>
    <property type="project" value="InterPro"/>
</dbReference>
<dbReference type="NCBIfam" id="TIGR01957">
    <property type="entry name" value="nuoB_fam"/>
    <property type="match status" value="1"/>
</dbReference>
<keyword evidence="2" id="KW-0813">Transport</keyword>
<keyword evidence="3" id="KW-1278">Translocase</keyword>
<dbReference type="Proteomes" id="UP000230607">
    <property type="component" value="Chromosome 1"/>
</dbReference>
<keyword evidence="5" id="KW-0004">4Fe-4S</keyword>
<dbReference type="InterPro" id="IPR006138">
    <property type="entry name" value="NADH_UQ_OxRdtase_20Kd_su"/>
</dbReference>
<evidence type="ECO:0000256" key="5">
    <source>
        <dbReference type="RuleBase" id="RU004464"/>
    </source>
</evidence>
<keyword evidence="8" id="KW-1185">Reference proteome</keyword>
<evidence type="ECO:0000259" key="6">
    <source>
        <dbReference type="Pfam" id="PF01058"/>
    </source>
</evidence>
<evidence type="ECO:0000256" key="2">
    <source>
        <dbReference type="ARBA" id="ARBA00022448"/>
    </source>
</evidence>
<gene>
    <name evidence="7" type="ORF">NCS_11607</name>
</gene>
<dbReference type="NCBIfam" id="NF005012">
    <property type="entry name" value="PRK06411.1"/>
    <property type="match status" value="1"/>
</dbReference>
<dbReference type="PANTHER" id="PTHR11995:SF14">
    <property type="entry name" value="NADH DEHYDROGENASE [UBIQUINONE] IRON-SULFUR PROTEIN 7, MITOCHONDRIAL"/>
    <property type="match status" value="1"/>
</dbReference>
<dbReference type="GO" id="GO:0046872">
    <property type="term" value="F:metal ion binding"/>
    <property type="evidence" value="ECO:0007669"/>
    <property type="project" value="UniProtKB-KW"/>
</dbReference>
<dbReference type="GO" id="GO:0009060">
    <property type="term" value="P:aerobic respiration"/>
    <property type="evidence" value="ECO:0007669"/>
    <property type="project" value="TreeGrafter"/>
</dbReference>
<dbReference type="EMBL" id="LT841358">
    <property type="protein sequence ID" value="SMH71795.1"/>
    <property type="molecule type" value="Genomic_DNA"/>
</dbReference>
<proteinExistence type="inferred from homology"/>
<dbReference type="OrthoDB" id="5740at2157"/>
<dbReference type="GO" id="GO:0015990">
    <property type="term" value="P:electron transport coupled proton transport"/>
    <property type="evidence" value="ECO:0007669"/>
    <property type="project" value="TreeGrafter"/>
</dbReference>
<dbReference type="SUPFAM" id="SSF56770">
    <property type="entry name" value="HydA/Nqo6-like"/>
    <property type="match status" value="1"/>
</dbReference>
<comment type="similarity">
    <text evidence="1 5">Belongs to the complex I 20 kDa subunit family.</text>
</comment>
<dbReference type="GO" id="GO:0048038">
    <property type="term" value="F:quinone binding"/>
    <property type="evidence" value="ECO:0007669"/>
    <property type="project" value="InterPro"/>
</dbReference>
<organism evidence="7 8">
    <name type="scientific">Candidatus Nitrosotalea okcheonensis</name>
    <dbReference type="NCBI Taxonomy" id="1903276"/>
    <lineage>
        <taxon>Archaea</taxon>
        <taxon>Nitrososphaerota</taxon>
        <taxon>Nitrososphaeria</taxon>
        <taxon>Nitrosotaleales</taxon>
        <taxon>Nitrosotaleaceae</taxon>
        <taxon>Nitrosotalea</taxon>
    </lineage>
</organism>
<dbReference type="Pfam" id="PF01058">
    <property type="entry name" value="Oxidored_q6"/>
    <property type="match status" value="1"/>
</dbReference>
<name>A0A2H1FG99_9ARCH</name>
<dbReference type="PANTHER" id="PTHR11995">
    <property type="entry name" value="NADH DEHYDROGENASE"/>
    <property type="match status" value="1"/>
</dbReference>
<keyword evidence="5" id="KW-0408">Iron</keyword>
<dbReference type="GO" id="GO:0051539">
    <property type="term" value="F:4 iron, 4 sulfur cluster binding"/>
    <property type="evidence" value="ECO:0007669"/>
    <property type="project" value="UniProtKB-KW"/>
</dbReference>
<keyword evidence="4 5" id="KW-0520">NAD</keyword>
<dbReference type="Gene3D" id="3.40.50.12280">
    <property type="match status" value="1"/>
</dbReference>
<reference evidence="8" key="1">
    <citation type="submission" date="2017-03" db="EMBL/GenBank/DDBJ databases">
        <authorList>
            <person name="Herbold C."/>
        </authorList>
    </citation>
    <scope>NUCLEOTIDE SEQUENCE [LARGE SCALE GENOMIC DNA]</scope>
</reference>
<evidence type="ECO:0000256" key="4">
    <source>
        <dbReference type="ARBA" id="ARBA00023027"/>
    </source>
</evidence>
<protein>
    <submittedName>
        <fullName evidence="7">NADH-quinone oxidoreductase, B subunit</fullName>
    </submittedName>
</protein>
<evidence type="ECO:0000313" key="7">
    <source>
        <dbReference type="EMBL" id="SMH71795.1"/>
    </source>
</evidence>
<keyword evidence="5" id="KW-0479">Metal-binding</keyword>
<evidence type="ECO:0000256" key="1">
    <source>
        <dbReference type="ARBA" id="ARBA00009173"/>
    </source>
</evidence>
<keyword evidence="5" id="KW-0411">Iron-sulfur</keyword>
<dbReference type="FunFam" id="3.40.50.12280:FF:000002">
    <property type="entry name" value="NADH-quinone oxidoreductase subunit B"/>
    <property type="match status" value="1"/>
</dbReference>
<dbReference type="GO" id="GO:0045271">
    <property type="term" value="C:respiratory chain complex I"/>
    <property type="evidence" value="ECO:0007669"/>
    <property type="project" value="TreeGrafter"/>
</dbReference>
<dbReference type="RefSeq" id="WP_157927700.1">
    <property type="nucleotide sequence ID" value="NZ_LT841358.1"/>
</dbReference>
<accession>A0A2H1FG99</accession>
<feature type="domain" description="NADH:ubiquinone oxidoreductase-like 20kDa subunit" evidence="6">
    <location>
        <begin position="55"/>
        <end position="163"/>
    </location>
</feature>
<evidence type="ECO:0000256" key="3">
    <source>
        <dbReference type="ARBA" id="ARBA00022967"/>
    </source>
</evidence>
<sequence>MIKELLNQDTAPHATNVLVGKLGDVLIRAVGKPFDMAINWGRIYSLWPVHLETACCSVEFGAASSPRYDVERFGIIEAFGSLRQCDLIVVMGTITRKMAPRLRMVYDQMPDPKYVIAMGACAITGGLYFDSYNVLPGIDGILPVDIYVPGCPPRPETLIQGAMLLQEKIKRMKAK</sequence>